<reference evidence="4 5" key="1">
    <citation type="submission" date="2024-01" db="EMBL/GenBank/DDBJ databases">
        <title>Draft genome sequence of Gordonia sp. LSe1-13.</title>
        <authorList>
            <person name="Suphannarot A."/>
            <person name="Mingma R."/>
        </authorList>
    </citation>
    <scope>NUCLEOTIDE SEQUENCE [LARGE SCALE GENOMIC DNA]</scope>
    <source>
        <strain evidence="4 5">LSe1-13</strain>
    </source>
</reference>
<dbReference type="EMBL" id="JAZDUF010000009">
    <property type="protein sequence ID" value="MEE3853233.1"/>
    <property type="molecule type" value="Genomic_DNA"/>
</dbReference>
<accession>A0ABU7MJD4</accession>
<dbReference type="InterPro" id="IPR050109">
    <property type="entry name" value="HTH-type_TetR-like_transc_reg"/>
</dbReference>
<evidence type="ECO:0000313" key="4">
    <source>
        <dbReference type="EMBL" id="MEE3853233.1"/>
    </source>
</evidence>
<dbReference type="PRINTS" id="PR00455">
    <property type="entry name" value="HTHTETR"/>
</dbReference>
<dbReference type="PANTHER" id="PTHR30055">
    <property type="entry name" value="HTH-TYPE TRANSCRIPTIONAL REGULATOR RUTR"/>
    <property type="match status" value="1"/>
</dbReference>
<evidence type="ECO:0000313" key="5">
    <source>
        <dbReference type="Proteomes" id="UP001347146"/>
    </source>
</evidence>
<name>A0ABU7MJD4_9ACTN</name>
<evidence type="ECO:0000259" key="3">
    <source>
        <dbReference type="PROSITE" id="PS50977"/>
    </source>
</evidence>
<dbReference type="Proteomes" id="UP001347146">
    <property type="component" value="Unassembled WGS sequence"/>
</dbReference>
<proteinExistence type="predicted"/>
<dbReference type="PANTHER" id="PTHR30055:SF220">
    <property type="entry name" value="TETR-FAMILY REGULATORY PROTEIN"/>
    <property type="match status" value="1"/>
</dbReference>
<organism evidence="4 5">
    <name type="scientific">Gordonia sesuvii</name>
    <dbReference type="NCBI Taxonomy" id="3116777"/>
    <lineage>
        <taxon>Bacteria</taxon>
        <taxon>Bacillati</taxon>
        <taxon>Actinomycetota</taxon>
        <taxon>Actinomycetes</taxon>
        <taxon>Mycobacteriales</taxon>
        <taxon>Gordoniaceae</taxon>
        <taxon>Gordonia</taxon>
    </lineage>
</organism>
<keyword evidence="5" id="KW-1185">Reference proteome</keyword>
<dbReference type="InterPro" id="IPR001647">
    <property type="entry name" value="HTH_TetR"/>
</dbReference>
<evidence type="ECO:0000256" key="2">
    <source>
        <dbReference type="PROSITE-ProRule" id="PRU00335"/>
    </source>
</evidence>
<evidence type="ECO:0000256" key="1">
    <source>
        <dbReference type="ARBA" id="ARBA00023125"/>
    </source>
</evidence>
<dbReference type="InterPro" id="IPR036271">
    <property type="entry name" value="Tet_transcr_reg_TetR-rel_C_sf"/>
</dbReference>
<gene>
    <name evidence="4" type="ORF">VZC37_23045</name>
</gene>
<dbReference type="Gene3D" id="1.10.357.10">
    <property type="entry name" value="Tetracycline Repressor, domain 2"/>
    <property type="match status" value="1"/>
</dbReference>
<comment type="caution">
    <text evidence="4">The sequence shown here is derived from an EMBL/GenBank/DDBJ whole genome shotgun (WGS) entry which is preliminary data.</text>
</comment>
<feature type="DNA-binding region" description="H-T-H motif" evidence="2">
    <location>
        <begin position="24"/>
        <end position="43"/>
    </location>
</feature>
<dbReference type="SUPFAM" id="SSF46689">
    <property type="entry name" value="Homeodomain-like"/>
    <property type="match status" value="1"/>
</dbReference>
<dbReference type="Pfam" id="PF00440">
    <property type="entry name" value="TetR_N"/>
    <property type="match status" value="1"/>
</dbReference>
<dbReference type="PROSITE" id="PS50977">
    <property type="entry name" value="HTH_TETR_2"/>
    <property type="match status" value="1"/>
</dbReference>
<dbReference type="RefSeq" id="WP_330436198.1">
    <property type="nucleotide sequence ID" value="NZ_JAZDUF010000009.1"/>
</dbReference>
<sequence>MDVREQLVRAGVELLEEKGIGSLTQRLIATRVGVSHGAPRHHFPSYAHLLAAMARSGVDDLDVGVQDSLSIPNPQLALFSVGKCVIDFAIARPAMFELISRHDLLEGAGANLRQTTNGWLVSASTRIREIRSDGDQRHALALWAGVQGLGTMFSRRSVEAIASDGVDPSPVLGVLIEGVLRAP</sequence>
<dbReference type="InterPro" id="IPR009057">
    <property type="entry name" value="Homeodomain-like_sf"/>
</dbReference>
<feature type="domain" description="HTH tetR-type" evidence="3">
    <location>
        <begin position="1"/>
        <end position="61"/>
    </location>
</feature>
<keyword evidence="1 2" id="KW-0238">DNA-binding</keyword>
<dbReference type="SUPFAM" id="SSF48498">
    <property type="entry name" value="Tetracyclin repressor-like, C-terminal domain"/>
    <property type="match status" value="1"/>
</dbReference>
<protein>
    <submittedName>
        <fullName evidence="4">TetR/AcrR family transcriptional regulator</fullName>
    </submittedName>
</protein>